<reference evidence="2 3" key="1">
    <citation type="journal article" date="2020" name="G3 (Bethesda)">
        <title>Improved Reference Genome for Cyclotella cryptica CCMP332, a Model for Cell Wall Morphogenesis, Salinity Adaptation, and Lipid Production in Diatoms (Bacillariophyta).</title>
        <authorList>
            <person name="Roberts W.R."/>
            <person name="Downey K.M."/>
            <person name="Ruck E.C."/>
            <person name="Traller J.C."/>
            <person name="Alverson A.J."/>
        </authorList>
    </citation>
    <scope>NUCLEOTIDE SEQUENCE [LARGE SCALE GENOMIC DNA]</scope>
    <source>
        <strain evidence="2 3">CCMP332</strain>
    </source>
</reference>
<dbReference type="AlphaFoldDB" id="A0ABD3PAB0"/>
<dbReference type="Proteomes" id="UP001516023">
    <property type="component" value="Unassembled WGS sequence"/>
</dbReference>
<keyword evidence="1" id="KW-1133">Transmembrane helix</keyword>
<comment type="caution">
    <text evidence="2">The sequence shown here is derived from an EMBL/GenBank/DDBJ whole genome shotgun (WGS) entry which is preliminary data.</text>
</comment>
<keyword evidence="1" id="KW-0472">Membrane</keyword>
<gene>
    <name evidence="2" type="ORF">HJC23_003503</name>
</gene>
<keyword evidence="1" id="KW-0812">Transmembrane</keyword>
<name>A0ABD3PAB0_9STRA</name>
<keyword evidence="3" id="KW-1185">Reference proteome</keyword>
<dbReference type="EMBL" id="JABMIG020000229">
    <property type="protein sequence ID" value="KAL3784751.1"/>
    <property type="molecule type" value="Genomic_DNA"/>
</dbReference>
<evidence type="ECO:0000256" key="1">
    <source>
        <dbReference type="SAM" id="Phobius"/>
    </source>
</evidence>
<organism evidence="2 3">
    <name type="scientific">Cyclotella cryptica</name>
    <dbReference type="NCBI Taxonomy" id="29204"/>
    <lineage>
        <taxon>Eukaryota</taxon>
        <taxon>Sar</taxon>
        <taxon>Stramenopiles</taxon>
        <taxon>Ochrophyta</taxon>
        <taxon>Bacillariophyta</taxon>
        <taxon>Coscinodiscophyceae</taxon>
        <taxon>Thalassiosirophycidae</taxon>
        <taxon>Stephanodiscales</taxon>
        <taxon>Stephanodiscaceae</taxon>
        <taxon>Cyclotella</taxon>
    </lineage>
</organism>
<accession>A0ABD3PAB0</accession>
<sequence length="562" mass="64658">MINQDLQERQVVIDPHKKPESFKKFEMPAAQQLHPQTPGPLSPLSSDERPIVSQYTRRTNEFAKNHAIRNEFSNSVGIDRTESSLMPFEVDDHRRLSDLDATMQRQHADAAIKTHQPSKKRTLVVYSGPTSLDPTVGKNGVYLRNFDYFIENGIECDGLGGVDPSQPRPDQRLQENNIQYVIVLTQEVADQYTALDGLITRKQAECRLAEQNRQRSSTDGSSQDQPLITVLTREDRCYDMESLLVVLRTFDVPHLYDQMVYMNCGLAGPKFGPGSPPHWEGLSSWTELYTSLLSEKVQMVGHTINTHFNTVYSPHIQSFLFAVNTKMVDIWLQTGVIYECGISNEDFKDDILRMALVWRYEVGISRVLLERGYSIAAAFMHQSGRIGDPLVIDSNSTFGRNLAMEDVIHSDVFTEDGLRRLTESSFVEYQDRRKYAILPWDCYVFFKVSRLIPYDIQDLMQYENVGPLQLVPNDARHSSIFAWRRKAGLSLFGEGLRLVGLSRIGNRESLRCRGRICKFEKVTEEFGVFMIVAMMLWYFATLKFVERRLSLHRLSELRRKWK</sequence>
<evidence type="ECO:0000313" key="2">
    <source>
        <dbReference type="EMBL" id="KAL3784751.1"/>
    </source>
</evidence>
<evidence type="ECO:0000313" key="3">
    <source>
        <dbReference type="Proteomes" id="UP001516023"/>
    </source>
</evidence>
<proteinExistence type="predicted"/>
<feature type="transmembrane region" description="Helical" evidence="1">
    <location>
        <begin position="526"/>
        <end position="545"/>
    </location>
</feature>
<protein>
    <submittedName>
        <fullName evidence="2">Uncharacterized protein</fullName>
    </submittedName>
</protein>